<dbReference type="EMBL" id="JAGTAR010000025">
    <property type="protein sequence ID" value="MBR8537002.1"/>
    <property type="molecule type" value="Genomic_DNA"/>
</dbReference>
<comment type="caution">
    <text evidence="2">The sequence shown here is derived from an EMBL/GenBank/DDBJ whole genome shotgun (WGS) entry which is preliminary data.</text>
</comment>
<dbReference type="Proteomes" id="UP000679220">
    <property type="component" value="Unassembled WGS sequence"/>
</dbReference>
<gene>
    <name evidence="2" type="ORF">KDU71_15625</name>
</gene>
<evidence type="ECO:0000313" key="3">
    <source>
        <dbReference type="Proteomes" id="UP000679220"/>
    </source>
</evidence>
<reference evidence="2" key="2">
    <citation type="submission" date="2021-04" db="EMBL/GenBank/DDBJ databases">
        <authorList>
            <person name="Zhang T."/>
            <person name="Zhang Y."/>
            <person name="Lu D."/>
            <person name="Zuo D."/>
            <person name="Du Z."/>
        </authorList>
    </citation>
    <scope>NUCLEOTIDE SEQUENCE</scope>
    <source>
        <strain evidence="2">JR1</strain>
    </source>
</reference>
<name>A0A941F600_9BACT</name>
<organism evidence="2 3">
    <name type="scientific">Carboxylicivirga sediminis</name>
    <dbReference type="NCBI Taxonomy" id="2006564"/>
    <lineage>
        <taxon>Bacteria</taxon>
        <taxon>Pseudomonadati</taxon>
        <taxon>Bacteroidota</taxon>
        <taxon>Bacteroidia</taxon>
        <taxon>Marinilabiliales</taxon>
        <taxon>Marinilabiliaceae</taxon>
        <taxon>Carboxylicivirga</taxon>
    </lineage>
</organism>
<evidence type="ECO:0000259" key="1">
    <source>
        <dbReference type="Pfam" id="PF12647"/>
    </source>
</evidence>
<proteinExistence type="predicted"/>
<sequence>MSRNKIIHDNPMESFICASCGKAVPPVEFGGKQRNHCPHCLCSIHVDITPGDRRASCRGIMKPISIYVQQNKEWSIIHRCTKCHTIKLNRIAADDNELLLLTMAAEPLMSLPFPSKTMISTLHKLSLEKGGEDVFK</sequence>
<dbReference type="InterPro" id="IPR024439">
    <property type="entry name" value="RNHCP"/>
</dbReference>
<protein>
    <submittedName>
        <fullName evidence="2">RNHCP domain-containing protein</fullName>
    </submittedName>
</protein>
<dbReference type="Pfam" id="PF12647">
    <property type="entry name" value="RNHCP"/>
    <property type="match status" value="1"/>
</dbReference>
<evidence type="ECO:0000313" key="2">
    <source>
        <dbReference type="EMBL" id="MBR8537002.1"/>
    </source>
</evidence>
<feature type="domain" description="RNHCP" evidence="1">
    <location>
        <begin position="13"/>
        <end position="100"/>
    </location>
</feature>
<accession>A0A941F600</accession>
<reference evidence="2" key="1">
    <citation type="journal article" date="2018" name="Int. J. Syst. Evol. Microbiol.">
        <title>Carboxylicivirga sediminis sp. nov., isolated from coastal sediment.</title>
        <authorList>
            <person name="Wang F.Q."/>
            <person name="Ren L.H."/>
            <person name="Zou R.J."/>
            <person name="Sun Y.Z."/>
            <person name="Liu X.J."/>
            <person name="Jiang F."/>
            <person name="Liu L.J."/>
        </authorList>
    </citation>
    <scope>NUCLEOTIDE SEQUENCE</scope>
    <source>
        <strain evidence="2">JR1</strain>
    </source>
</reference>
<dbReference type="RefSeq" id="WP_212192029.1">
    <property type="nucleotide sequence ID" value="NZ_JAGTAR010000025.1"/>
</dbReference>
<dbReference type="AlphaFoldDB" id="A0A941F600"/>
<keyword evidence="3" id="KW-1185">Reference proteome</keyword>